<evidence type="ECO:0000313" key="3">
    <source>
        <dbReference type="EMBL" id="PWK62776.1"/>
    </source>
</evidence>
<dbReference type="GO" id="GO:0005576">
    <property type="term" value="C:extracellular region"/>
    <property type="evidence" value="ECO:0007669"/>
    <property type="project" value="InterPro"/>
</dbReference>
<proteinExistence type="predicted"/>
<gene>
    <name evidence="3" type="ORF">C7455_101812</name>
</gene>
<feature type="chain" id="PRO_5016340612" evidence="1">
    <location>
        <begin position="22"/>
        <end position="54"/>
    </location>
</feature>
<dbReference type="Proteomes" id="UP000245708">
    <property type="component" value="Unassembled WGS sequence"/>
</dbReference>
<dbReference type="GO" id="GO:0008061">
    <property type="term" value="F:chitin binding"/>
    <property type="evidence" value="ECO:0007669"/>
    <property type="project" value="InterPro"/>
</dbReference>
<evidence type="ECO:0000313" key="4">
    <source>
        <dbReference type="Proteomes" id="UP000245708"/>
    </source>
</evidence>
<evidence type="ECO:0000256" key="1">
    <source>
        <dbReference type="SAM" id="SignalP"/>
    </source>
</evidence>
<protein>
    <submittedName>
        <fullName evidence="3">Chitin binding peritrophin-A-like protein</fullName>
    </submittedName>
</protein>
<dbReference type="Pfam" id="PF01607">
    <property type="entry name" value="CBM_14"/>
    <property type="match status" value="1"/>
</dbReference>
<reference evidence="3 4" key="1">
    <citation type="submission" date="2018-05" db="EMBL/GenBank/DDBJ databases">
        <title>Genomic Encyclopedia of Type Strains, Phase IV (KMG-IV): sequencing the most valuable type-strain genomes for metagenomic binning, comparative biology and taxonomic classification.</title>
        <authorList>
            <person name="Goeker M."/>
        </authorList>
    </citation>
    <scope>NUCLEOTIDE SEQUENCE [LARGE SCALE GENOMIC DNA]</scope>
    <source>
        <strain evidence="3 4">DSM 16097</strain>
    </source>
</reference>
<organism evidence="3 4">
    <name type="scientific">Roseicyclus mahoneyensis</name>
    <dbReference type="NCBI Taxonomy" id="164332"/>
    <lineage>
        <taxon>Bacteria</taxon>
        <taxon>Pseudomonadati</taxon>
        <taxon>Pseudomonadota</taxon>
        <taxon>Alphaproteobacteria</taxon>
        <taxon>Rhodobacterales</taxon>
        <taxon>Roseobacteraceae</taxon>
        <taxon>Roseicyclus</taxon>
    </lineage>
</organism>
<dbReference type="InterPro" id="IPR002557">
    <property type="entry name" value="Chitin-bd_dom"/>
</dbReference>
<feature type="signal peptide" evidence="1">
    <location>
        <begin position="1"/>
        <end position="21"/>
    </location>
</feature>
<feature type="domain" description="Chitin-binding type-2" evidence="2">
    <location>
        <begin position="20"/>
        <end position="51"/>
    </location>
</feature>
<dbReference type="RefSeq" id="WP_170118955.1">
    <property type="nucleotide sequence ID" value="NZ_QGGW01000001.1"/>
</dbReference>
<accession>A0A316GT58</accession>
<comment type="caution">
    <text evidence="3">The sequence shown here is derived from an EMBL/GenBank/DDBJ whole genome shotgun (WGS) entry which is preliminary data.</text>
</comment>
<evidence type="ECO:0000259" key="2">
    <source>
        <dbReference type="Pfam" id="PF01607"/>
    </source>
</evidence>
<dbReference type="AlphaFoldDB" id="A0A316GT58"/>
<keyword evidence="1" id="KW-0732">Signal</keyword>
<dbReference type="EMBL" id="QGGW01000001">
    <property type="protein sequence ID" value="PWK62776.1"/>
    <property type="molecule type" value="Genomic_DNA"/>
</dbReference>
<keyword evidence="4" id="KW-1185">Reference proteome</keyword>
<sequence>MRIKTFLAAFVLLAMPGFAYAECSWGRMQEASMSCAEGMTWDATAQTCVATATS</sequence>
<name>A0A316GT58_9RHOB</name>